<evidence type="ECO:0000256" key="6">
    <source>
        <dbReference type="ARBA" id="ARBA00023163"/>
    </source>
</evidence>
<dbReference type="PANTHER" id="PTHR47343:SF1">
    <property type="entry name" value="TRANSCRIPTIONAL ACTIVATOR SPT7"/>
    <property type="match status" value="1"/>
</dbReference>
<evidence type="ECO:0000256" key="9">
    <source>
        <dbReference type="PROSITE-ProRule" id="PRU00035"/>
    </source>
</evidence>
<dbReference type="SUPFAM" id="SSF47370">
    <property type="entry name" value="Bromodomain"/>
    <property type="match status" value="1"/>
</dbReference>
<feature type="transmembrane region" description="Helical" evidence="11">
    <location>
        <begin position="1433"/>
        <end position="1453"/>
    </location>
</feature>
<feature type="region of interest" description="Disordered" evidence="10">
    <location>
        <begin position="1028"/>
        <end position="1109"/>
    </location>
</feature>
<keyword evidence="3" id="KW-0597">Phosphoprotein</keyword>
<dbReference type="PRINTS" id="PR00503">
    <property type="entry name" value="BROMODOMAIN"/>
</dbReference>
<dbReference type="InterPro" id="IPR018359">
    <property type="entry name" value="Bromodomain_CS"/>
</dbReference>
<evidence type="ECO:0000256" key="11">
    <source>
        <dbReference type="SAM" id="Phobius"/>
    </source>
</evidence>
<evidence type="ECO:0000259" key="12">
    <source>
        <dbReference type="PROSITE" id="PS50014"/>
    </source>
</evidence>
<accession>A0A4T0EKI3</accession>
<feature type="region of interest" description="Disordered" evidence="10">
    <location>
        <begin position="1"/>
        <end position="66"/>
    </location>
</feature>
<dbReference type="Pfam" id="PF00439">
    <property type="entry name" value="Bromodomain"/>
    <property type="match status" value="1"/>
</dbReference>
<feature type="region of interest" description="Disordered" evidence="10">
    <location>
        <begin position="645"/>
        <end position="671"/>
    </location>
</feature>
<keyword evidence="6" id="KW-0804">Transcription</keyword>
<feature type="domain" description="Bromo" evidence="12">
    <location>
        <begin position="336"/>
        <end position="406"/>
    </location>
</feature>
<evidence type="ECO:0000259" key="13">
    <source>
        <dbReference type="PROSITE" id="PS50850"/>
    </source>
</evidence>
<evidence type="ECO:0000256" key="3">
    <source>
        <dbReference type="ARBA" id="ARBA00022553"/>
    </source>
</evidence>
<keyword evidence="7" id="KW-0539">Nucleus</keyword>
<dbReference type="Gene3D" id="1.20.920.10">
    <property type="entry name" value="Bromodomain-like"/>
    <property type="match status" value="1"/>
</dbReference>
<feature type="compositionally biased region" description="Low complexity" evidence="10">
    <location>
        <begin position="1075"/>
        <end position="1086"/>
    </location>
</feature>
<sequence>MNNKERSRPASASNSLHRQKSTVRLSPAPLLRDASIAPTSRADSIPHDHLDHDPDHDRDPDDDDPLHIALKARFDLSQSKIAHLFARHTVSAPEPDSKSSRPARDQSSDHHSTPPPPPPPKRPARTIDEDDYGDDDDDDDDEEEHVSQVQPSQPTAESPPRSKHSVSPSLPLKPTLTRTSTSSHSSDHIKSSEDVRKKLEQDKKAAEDMARKSFHIMFYTLEADRDAMMEQQKLDDLDRQVENEMSGASNPAPTSDPSGIQQGSLSNADLGASSLTLKNLIARIDAKRTMVNANDTQLRTLISEVRKGRSKWASEEKIGQEELYEAAEKVLMELKAMTEYSTPFLQRVNKRDAPDYFHIIKQPMDIGTMIKKLKSFSYRSKKEFVGDLNLIWANCLTYNADPAHPLRKKALYMRKETDKLVPLIPDIVVRDRAEVEAEERRLQNLDVDLEGGEDSDDGEIAFSSAFLTIANPSIDQPIMASRGRKAPGKSKKGQSNPTRQTTPGAPESTPAAESKPAIHASASSLRNEFLRADSDAPAEASSNGFSTPPPPGTATPLGTNGLSQVDLMEVDGVGNSIAIGSQTMEPDEDDAEFKTWKQVTKKDRAMAAAERNRLFRGDHLNPDEPALLRSKAGMRRWLRQQKQIMLEPNNALSKTDSEEPEPDASTTGETLAEVEKDQDRTLPDYYDVLAAIPDLNEQMRWIEDSEGKVIPQVEEYLRVFPQEQFVSSESGLTKRMEANMRQMQETRKICAKIGIVKQMQIQAQTYQNQFQKYDPQPFVEQDIGAVAVSEDGPIMSPWVCRAAFQRAVGKIFYHAGFEDFQPSALDAVTDIASDFFGKLIRTFTLYNEAPKDELDAHSFSAEEQVLHCLHKNGLDLESLETYVKDDVERLGSKLGVVHERMKAHLADLLRPALGDSVGADGVGAFNDGSDQFTSGDFAADVDEDFFGFKELGLAEEFGLESLSVPLHLLQNRMHSAYQANHTSLITSSGIVFPVPAPYDPISTDNLPSQIGLVQDFFATKLAANQGRPLVDDEDLPTKQRFPRPRLPPLSPMSKTQTQSSQYSQPQRPASHRTFSSQSRVSRSSSQNRTPYSPANREPFSPPPTLPELTRIETSFGDSDMGDLYIFTLSSQEGYKAGFLWANTLLLAFWTETVTTVVDQTIQPNSSEIVPQFKLSSGYISFSRPGININNESFFHLGKYAFFNLPESKAYKGNFGVQEDTFYEDFITNNTWPNIWSPANRLAKAMYSVIQVDLGQTDTIITTFDGAPTDTSILTTADRLHHWTENLTQIWDRSTVADKDNLIPYGWMQMRQFDKITDATDPRWPLQFTPSVISATMGHSTTAPPISKETFKKGTDLPSWHKYVILFTVSFMCLAATFSSTCLYPATPEIAAEFGTTAEHINVTNAGVLLAMGSSSLLWAPIARTLGRRTAYNAAIAVLFLCSIGTALSINMAMFTAMRVLAGFQGTYNMVAGQTIIADIFDQRRRGTAVGFFMVGSVLGPAIGPLVGGIIVTFASWRIIFWVQTGMVGLGLVLSLLFVPSIAQPHQITEKPSLKLWGRSQVEMLKVFTLLIYPNVFFADLA</sequence>
<dbReference type="InterPro" id="IPR001487">
    <property type="entry name" value="Bromodomain"/>
</dbReference>
<keyword evidence="11" id="KW-0472">Membrane</keyword>
<dbReference type="GO" id="GO:0046982">
    <property type="term" value="F:protein heterodimerization activity"/>
    <property type="evidence" value="ECO:0007669"/>
    <property type="project" value="InterPro"/>
</dbReference>
<feature type="transmembrane region" description="Helical" evidence="11">
    <location>
        <begin position="1520"/>
        <end position="1542"/>
    </location>
</feature>
<evidence type="ECO:0000256" key="1">
    <source>
        <dbReference type="ARBA" id="ARBA00004123"/>
    </source>
</evidence>
<dbReference type="PROSITE" id="PS50850">
    <property type="entry name" value="MFS"/>
    <property type="match status" value="1"/>
</dbReference>
<name>A0A4T0EKI3_AURPU</name>
<feature type="region of interest" description="Disordered" evidence="10">
    <location>
        <begin position="476"/>
        <end position="518"/>
    </location>
</feature>
<feature type="non-terminal residue" evidence="14">
    <location>
        <position position="1581"/>
    </location>
</feature>
<feature type="domain" description="Major facilitator superfamily (MFS) profile" evidence="13">
    <location>
        <begin position="1364"/>
        <end position="1581"/>
    </location>
</feature>
<evidence type="ECO:0000256" key="7">
    <source>
        <dbReference type="ARBA" id="ARBA00023242"/>
    </source>
</evidence>
<dbReference type="Pfam" id="PF07690">
    <property type="entry name" value="MFS_1"/>
    <property type="match status" value="1"/>
</dbReference>
<dbReference type="GO" id="GO:0005634">
    <property type="term" value="C:nucleus"/>
    <property type="evidence" value="ECO:0007669"/>
    <property type="project" value="UniProtKB-SubCell"/>
</dbReference>
<feature type="compositionally biased region" description="Polar residues" evidence="10">
    <location>
        <begin position="493"/>
        <end position="503"/>
    </location>
</feature>
<evidence type="ECO:0000256" key="2">
    <source>
        <dbReference type="ARBA" id="ARBA00004141"/>
    </source>
</evidence>
<evidence type="ECO:0000256" key="10">
    <source>
        <dbReference type="SAM" id="MobiDB-lite"/>
    </source>
</evidence>
<dbReference type="FunFam" id="1.20.920.10:FF:000032">
    <property type="entry name" value="Transcriptional activator spt7"/>
    <property type="match status" value="1"/>
</dbReference>
<keyword evidence="4" id="KW-0805">Transcription regulation</keyword>
<feature type="transmembrane region" description="Helical" evidence="11">
    <location>
        <begin position="1405"/>
        <end position="1421"/>
    </location>
</feature>
<dbReference type="Gene3D" id="1.20.1720.10">
    <property type="entry name" value="Multidrug resistance protein D"/>
    <property type="match status" value="1"/>
</dbReference>
<feature type="compositionally biased region" description="Polar residues" evidence="10">
    <location>
        <begin position="147"/>
        <end position="156"/>
    </location>
</feature>
<keyword evidence="11" id="KW-0812">Transmembrane</keyword>
<evidence type="ECO:0000256" key="8">
    <source>
        <dbReference type="ARBA" id="ARBA00093633"/>
    </source>
</evidence>
<dbReference type="InterPro" id="IPR009072">
    <property type="entry name" value="Histone-fold"/>
</dbReference>
<feature type="region of interest" description="Disordered" evidence="10">
    <location>
        <begin position="85"/>
        <end position="207"/>
    </location>
</feature>
<reference evidence="14 15" key="1">
    <citation type="submission" date="2018-10" db="EMBL/GenBank/DDBJ databases">
        <title>Fifty Aureobasidium pullulans genomes reveal a recombining polyextremotolerant generalist.</title>
        <authorList>
            <person name="Gostincar C."/>
            <person name="Turk M."/>
            <person name="Zajc J."/>
            <person name="Gunde-Cimerman N."/>
        </authorList>
    </citation>
    <scope>NUCLEOTIDE SEQUENCE [LARGE SCALE GENOMIC DNA]</scope>
    <source>
        <strain evidence="14 15">EXF-3380</strain>
    </source>
</reference>
<evidence type="ECO:0000256" key="5">
    <source>
        <dbReference type="ARBA" id="ARBA00023117"/>
    </source>
</evidence>
<evidence type="ECO:0000313" key="14">
    <source>
        <dbReference type="EMBL" id="TIA74546.1"/>
    </source>
</evidence>
<feature type="compositionally biased region" description="Polar residues" evidence="10">
    <location>
        <begin position="246"/>
        <end position="267"/>
    </location>
</feature>
<feature type="compositionally biased region" description="Low complexity" evidence="10">
    <location>
        <begin position="1051"/>
        <end position="1068"/>
    </location>
</feature>
<feature type="transmembrane region" description="Helical" evidence="11">
    <location>
        <begin position="1489"/>
        <end position="1514"/>
    </location>
</feature>
<dbReference type="GO" id="GO:0006357">
    <property type="term" value="P:regulation of transcription by RNA polymerase II"/>
    <property type="evidence" value="ECO:0007669"/>
    <property type="project" value="UniProtKB-ARBA"/>
</dbReference>
<dbReference type="InterPro" id="IPR037782">
    <property type="entry name" value="Spt7"/>
</dbReference>
<keyword evidence="11" id="KW-1133">Transmembrane helix</keyword>
<dbReference type="SUPFAM" id="SSF103473">
    <property type="entry name" value="MFS general substrate transporter"/>
    <property type="match status" value="1"/>
</dbReference>
<dbReference type="InterPro" id="IPR011701">
    <property type="entry name" value="MFS"/>
</dbReference>
<dbReference type="SMART" id="SM00297">
    <property type="entry name" value="BROMO"/>
    <property type="match status" value="1"/>
</dbReference>
<feature type="transmembrane region" description="Helical" evidence="11">
    <location>
        <begin position="1362"/>
        <end position="1385"/>
    </location>
</feature>
<dbReference type="InterPro" id="IPR036259">
    <property type="entry name" value="MFS_trans_sf"/>
</dbReference>
<dbReference type="CDD" id="cd05510">
    <property type="entry name" value="Bromo_SPT7_like"/>
    <property type="match status" value="1"/>
</dbReference>
<dbReference type="GO" id="GO:0016020">
    <property type="term" value="C:membrane"/>
    <property type="evidence" value="ECO:0007669"/>
    <property type="project" value="UniProtKB-SubCell"/>
</dbReference>
<dbReference type="InterPro" id="IPR036427">
    <property type="entry name" value="Bromodomain-like_sf"/>
</dbReference>
<dbReference type="Proteomes" id="UP000304947">
    <property type="component" value="Unassembled WGS sequence"/>
</dbReference>
<evidence type="ECO:0000313" key="15">
    <source>
        <dbReference type="Proteomes" id="UP000304947"/>
    </source>
</evidence>
<evidence type="ECO:0000256" key="4">
    <source>
        <dbReference type="ARBA" id="ARBA00023015"/>
    </source>
</evidence>
<dbReference type="Gene3D" id="1.10.20.10">
    <property type="entry name" value="Histone, subunit A"/>
    <property type="match status" value="1"/>
</dbReference>
<feature type="region of interest" description="Disordered" evidence="10">
    <location>
        <begin position="534"/>
        <end position="561"/>
    </location>
</feature>
<feature type="compositionally biased region" description="Low complexity" evidence="10">
    <location>
        <begin position="175"/>
        <end position="184"/>
    </location>
</feature>
<feature type="compositionally biased region" description="Acidic residues" evidence="10">
    <location>
        <begin position="128"/>
        <end position="144"/>
    </location>
</feature>
<proteinExistence type="predicted"/>
<dbReference type="GO" id="GO:0006325">
    <property type="term" value="P:chromatin organization"/>
    <property type="evidence" value="ECO:0007669"/>
    <property type="project" value="UniProtKB-ARBA"/>
</dbReference>
<dbReference type="InterPro" id="IPR020846">
    <property type="entry name" value="MFS_dom"/>
</dbReference>
<dbReference type="CDD" id="cd22927">
    <property type="entry name" value="HFD_SPT7"/>
    <property type="match status" value="1"/>
</dbReference>
<dbReference type="PROSITE" id="PS00633">
    <property type="entry name" value="BROMODOMAIN_1"/>
    <property type="match status" value="1"/>
</dbReference>
<feature type="region of interest" description="Disordered" evidence="10">
    <location>
        <begin position="242"/>
        <end position="267"/>
    </location>
</feature>
<dbReference type="GO" id="GO:0022857">
    <property type="term" value="F:transmembrane transporter activity"/>
    <property type="evidence" value="ECO:0007669"/>
    <property type="project" value="InterPro"/>
</dbReference>
<dbReference type="GO" id="GO:0005198">
    <property type="term" value="F:structural molecule activity"/>
    <property type="evidence" value="ECO:0007669"/>
    <property type="project" value="TreeGrafter"/>
</dbReference>
<keyword evidence="5 9" id="KW-0103">Bromodomain</keyword>
<feature type="compositionally biased region" description="Basic and acidic residues" evidence="10">
    <location>
        <begin position="44"/>
        <end position="59"/>
    </location>
</feature>
<comment type="subcellular location">
    <subcellularLocation>
        <location evidence="2">Membrane</location>
        <topology evidence="2">Multi-pass membrane protein</topology>
    </subcellularLocation>
    <subcellularLocation>
        <location evidence="1">Nucleus</location>
    </subcellularLocation>
</comment>
<gene>
    <name evidence="14" type="ORF">D6C83_00470</name>
</gene>
<feature type="compositionally biased region" description="Basic and acidic residues" evidence="10">
    <location>
        <begin position="95"/>
        <end position="112"/>
    </location>
</feature>
<dbReference type="PANTHER" id="PTHR47343">
    <property type="entry name" value="TRANSCRIPTIONAL ACTIVATOR SPT7"/>
    <property type="match status" value="1"/>
</dbReference>
<feature type="compositionally biased region" description="Basic and acidic residues" evidence="10">
    <location>
        <begin position="185"/>
        <end position="207"/>
    </location>
</feature>
<dbReference type="PROSITE" id="PS50014">
    <property type="entry name" value="BROMODOMAIN_2"/>
    <property type="match status" value="1"/>
</dbReference>
<dbReference type="GO" id="GO:0046695">
    <property type="term" value="C:SLIK (SAGA-like) complex"/>
    <property type="evidence" value="ECO:0007669"/>
    <property type="project" value="InterPro"/>
</dbReference>
<dbReference type="GO" id="GO:0000124">
    <property type="term" value="C:SAGA complex"/>
    <property type="evidence" value="ECO:0007669"/>
    <property type="project" value="InterPro"/>
</dbReference>
<dbReference type="EMBL" id="QZBU01000060">
    <property type="protein sequence ID" value="TIA74546.1"/>
    <property type="molecule type" value="Genomic_DNA"/>
</dbReference>
<dbReference type="FunFam" id="1.10.20.10:FF:000072">
    <property type="entry name" value="Transcriptional activator spt7"/>
    <property type="match status" value="1"/>
</dbReference>
<organism evidence="14 15">
    <name type="scientific">Aureobasidium pullulans</name>
    <name type="common">Black yeast</name>
    <name type="synonym">Pullularia pullulans</name>
    <dbReference type="NCBI Taxonomy" id="5580"/>
    <lineage>
        <taxon>Eukaryota</taxon>
        <taxon>Fungi</taxon>
        <taxon>Dikarya</taxon>
        <taxon>Ascomycota</taxon>
        <taxon>Pezizomycotina</taxon>
        <taxon>Dothideomycetes</taxon>
        <taxon>Dothideomycetidae</taxon>
        <taxon>Dothideales</taxon>
        <taxon>Saccotheciaceae</taxon>
        <taxon>Aureobasidium</taxon>
    </lineage>
</organism>
<protein>
    <recommendedName>
        <fullName evidence="8">SAGA complex subunit Spt7</fullName>
    </recommendedName>
</protein>
<feature type="compositionally biased region" description="Basic residues" evidence="10">
    <location>
        <begin position="482"/>
        <end position="492"/>
    </location>
</feature>
<comment type="caution">
    <text evidence="14">The sequence shown here is derived from an EMBL/GenBank/DDBJ whole genome shotgun (WGS) entry which is preliminary data.</text>
</comment>